<reference evidence="1 2" key="1">
    <citation type="submission" date="2024-04" db="EMBL/GenBank/DDBJ databases">
        <title>Novel species of the genus Ideonella isolated from streams.</title>
        <authorList>
            <person name="Lu H."/>
        </authorList>
    </citation>
    <scope>NUCLEOTIDE SEQUENCE [LARGE SCALE GENOMIC DNA]</scope>
    <source>
        <strain evidence="1 2">DXS22W</strain>
    </source>
</reference>
<proteinExistence type="predicted"/>
<name>A0ABU9CL69_9BURK</name>
<evidence type="ECO:0000313" key="1">
    <source>
        <dbReference type="EMBL" id="MEK8052506.1"/>
    </source>
</evidence>
<organism evidence="1 2">
    <name type="scientific">Pseudaquabacterium inlustre</name>
    <dbReference type="NCBI Taxonomy" id="2984192"/>
    <lineage>
        <taxon>Bacteria</taxon>
        <taxon>Pseudomonadati</taxon>
        <taxon>Pseudomonadota</taxon>
        <taxon>Betaproteobacteria</taxon>
        <taxon>Burkholderiales</taxon>
        <taxon>Sphaerotilaceae</taxon>
        <taxon>Pseudaquabacterium</taxon>
    </lineage>
</organism>
<dbReference type="InterPro" id="IPR008318">
    <property type="entry name" value="UCP030820"/>
</dbReference>
<dbReference type="Pfam" id="PF06073">
    <property type="entry name" value="DUF934"/>
    <property type="match status" value="1"/>
</dbReference>
<evidence type="ECO:0000313" key="2">
    <source>
        <dbReference type="Proteomes" id="UP001365405"/>
    </source>
</evidence>
<accession>A0ABU9CL69</accession>
<sequence>MKFITPAQDLWHTALGEDGPQPHPAAAPHRLLTLEQWHAVRDTWPADLPTGVSLANTLDIETLAPDLPRLALVALHFPKWVDGRAYTQARLLRSRYRFAGEIRATGDVLVDMLPLLARTGFDAVQLRADQSREAAERALGFFPGHYQGDVLQPAPAFVRDVAAELAQRQADQAAQFAGQGI</sequence>
<comment type="caution">
    <text evidence="1">The sequence shown here is derived from an EMBL/GenBank/DDBJ whole genome shotgun (WGS) entry which is preliminary data.</text>
</comment>
<dbReference type="Proteomes" id="UP001365405">
    <property type="component" value="Unassembled WGS sequence"/>
</dbReference>
<dbReference type="EMBL" id="JBBUTH010000009">
    <property type="protein sequence ID" value="MEK8052506.1"/>
    <property type="molecule type" value="Genomic_DNA"/>
</dbReference>
<dbReference type="PIRSF" id="PIRSF030820">
    <property type="entry name" value="UCP030820"/>
    <property type="match status" value="1"/>
</dbReference>
<protein>
    <submittedName>
        <fullName evidence="1">DUF934 domain-containing protein</fullName>
    </submittedName>
</protein>
<keyword evidence="2" id="KW-1185">Reference proteome</keyword>
<gene>
    <name evidence="1" type="ORF">AACH10_19795</name>
</gene>
<dbReference type="RefSeq" id="WP_341412213.1">
    <property type="nucleotide sequence ID" value="NZ_JBBUTH010000009.1"/>
</dbReference>